<evidence type="ECO:0000256" key="1">
    <source>
        <dbReference type="ARBA" id="ARBA00022448"/>
    </source>
</evidence>
<accession>A0A2S0N0P1</accession>
<evidence type="ECO:0000256" key="2">
    <source>
        <dbReference type="SAM" id="SignalP"/>
    </source>
</evidence>
<dbReference type="KEGG" id="simp:C6571_10820"/>
<evidence type="ECO:0000259" key="3">
    <source>
        <dbReference type="Pfam" id="PF25967"/>
    </source>
</evidence>
<dbReference type="SUPFAM" id="SSF111369">
    <property type="entry name" value="HlyD-like secretion proteins"/>
    <property type="match status" value="1"/>
</dbReference>
<gene>
    <name evidence="4" type="ORF">C6571_10820</name>
</gene>
<dbReference type="GO" id="GO:0060003">
    <property type="term" value="P:copper ion export"/>
    <property type="evidence" value="ECO:0007669"/>
    <property type="project" value="TreeGrafter"/>
</dbReference>
<dbReference type="GO" id="GO:0015679">
    <property type="term" value="P:plasma membrane copper ion transport"/>
    <property type="evidence" value="ECO:0007669"/>
    <property type="project" value="TreeGrafter"/>
</dbReference>
<dbReference type="Proteomes" id="UP000239326">
    <property type="component" value="Chromosome"/>
</dbReference>
<dbReference type="PANTHER" id="PTHR30097">
    <property type="entry name" value="CATION EFFLUX SYSTEM PROTEIN CUSB"/>
    <property type="match status" value="1"/>
</dbReference>
<feature type="domain" description="Multidrug resistance protein MdtA-like C-terminal permuted SH3" evidence="3">
    <location>
        <begin position="327"/>
        <end position="379"/>
    </location>
</feature>
<keyword evidence="1" id="KW-0813">Transport</keyword>
<proteinExistence type="predicted"/>
<sequence>MKTLKIVLAAGSALLVLSTQALAHGDEDHSASPPAIAAPAAGTVSSTGTLAQPGSAAPQRLADGSLFVPKAVQRQLGLRTRVAKVQDVPASLELAGKVVANANAGGLVQAGQAGRVEAAGSSLPVLGQVVSKGEVLARLQPVINSLERGASQSQLAEIDAQLAIAERKVARYAELAGAVPQSVIDAAGLERDALRRRRGALHGGLNGAEALRAPISGVISASHVVAGQVVDAKEVLFEVVDPSRLSVEALAYDPALTAGIAAKASAAVPGGALDLSYVGTGRQLREQALVLLFSVRSGSAAVAVGQPVTVQASTTRSVQGAALARTAVIKMASGETAVWVHTEAERFVQRKVTAAPLSATELVVTQGVSQGDRVVTDGAGLLAQVR</sequence>
<dbReference type="PANTHER" id="PTHR30097:SF4">
    <property type="entry name" value="SLR6042 PROTEIN"/>
    <property type="match status" value="1"/>
</dbReference>
<evidence type="ECO:0000313" key="4">
    <source>
        <dbReference type="EMBL" id="AVO41712.1"/>
    </source>
</evidence>
<organism evidence="4 5">
    <name type="scientific">Simplicispira suum</name>
    <dbReference type="NCBI Taxonomy" id="2109915"/>
    <lineage>
        <taxon>Bacteria</taxon>
        <taxon>Pseudomonadati</taxon>
        <taxon>Pseudomonadota</taxon>
        <taxon>Betaproteobacteria</taxon>
        <taxon>Burkholderiales</taxon>
        <taxon>Comamonadaceae</taxon>
        <taxon>Simplicispira</taxon>
    </lineage>
</organism>
<evidence type="ECO:0000313" key="5">
    <source>
        <dbReference type="Proteomes" id="UP000239326"/>
    </source>
</evidence>
<dbReference type="Pfam" id="PF25967">
    <property type="entry name" value="RND-MFP_C"/>
    <property type="match status" value="1"/>
</dbReference>
<dbReference type="AlphaFoldDB" id="A0A2S0N0P1"/>
<feature type="chain" id="PRO_5015639064" evidence="2">
    <location>
        <begin position="24"/>
        <end position="386"/>
    </location>
</feature>
<dbReference type="InterPro" id="IPR051909">
    <property type="entry name" value="MFP_Cation_Efflux"/>
</dbReference>
<keyword evidence="5" id="KW-1185">Reference proteome</keyword>
<feature type="signal peptide" evidence="2">
    <location>
        <begin position="1"/>
        <end position="23"/>
    </location>
</feature>
<dbReference type="InterPro" id="IPR058627">
    <property type="entry name" value="MdtA-like_C"/>
</dbReference>
<dbReference type="RefSeq" id="WP_106446689.1">
    <property type="nucleotide sequence ID" value="NZ_CP027669.1"/>
</dbReference>
<dbReference type="Gene3D" id="2.40.420.20">
    <property type="match status" value="1"/>
</dbReference>
<dbReference type="EMBL" id="CP027669">
    <property type="protein sequence ID" value="AVO41712.1"/>
    <property type="molecule type" value="Genomic_DNA"/>
</dbReference>
<dbReference type="Gene3D" id="1.10.287.470">
    <property type="entry name" value="Helix hairpin bin"/>
    <property type="match status" value="1"/>
</dbReference>
<dbReference type="Gene3D" id="2.40.50.100">
    <property type="match status" value="1"/>
</dbReference>
<name>A0A2S0N0P1_9BURK</name>
<protein>
    <submittedName>
        <fullName evidence="4">HlyD family secretion protein</fullName>
    </submittedName>
</protein>
<dbReference type="OrthoDB" id="7059230at2"/>
<reference evidence="4 5" key="1">
    <citation type="submission" date="2018-03" db="EMBL/GenBank/DDBJ databases">
        <title>Genome sequencing of Simplicispira sp.</title>
        <authorList>
            <person name="Kim S.-J."/>
            <person name="Heo J."/>
            <person name="Kwon S.-W."/>
        </authorList>
    </citation>
    <scope>NUCLEOTIDE SEQUENCE [LARGE SCALE GENOMIC DNA]</scope>
    <source>
        <strain evidence="4 5">SC1-8</strain>
    </source>
</reference>
<keyword evidence="2" id="KW-0732">Signal</keyword>
<dbReference type="GO" id="GO:0030313">
    <property type="term" value="C:cell envelope"/>
    <property type="evidence" value="ECO:0007669"/>
    <property type="project" value="TreeGrafter"/>
</dbReference>